<evidence type="ECO:0008006" key="4">
    <source>
        <dbReference type="Google" id="ProtNLM"/>
    </source>
</evidence>
<accession>A0AA36ATY1</accession>
<feature type="chain" id="PRO_5041375640" description="Secreted protein" evidence="1">
    <location>
        <begin position="20"/>
        <end position="118"/>
    </location>
</feature>
<evidence type="ECO:0000313" key="2">
    <source>
        <dbReference type="EMBL" id="CAI9720797.1"/>
    </source>
</evidence>
<keyword evidence="1" id="KW-0732">Signal</keyword>
<sequence length="118" mass="13870">MKLMLILGLSAAVLPLHYSSLICSVDLSRKFWNNICCYLKNSLINKKKKKKKKKSAYREKILLSNYLCLNMLPNFNPVVRQQIFFVCCFILFCHFLNQQSVWYVENLAENSTALEFSY</sequence>
<evidence type="ECO:0000256" key="1">
    <source>
        <dbReference type="SAM" id="SignalP"/>
    </source>
</evidence>
<proteinExistence type="predicted"/>
<dbReference type="AlphaFoldDB" id="A0AA36ATY1"/>
<reference evidence="2" key="1">
    <citation type="submission" date="2023-08" db="EMBL/GenBank/DDBJ databases">
        <authorList>
            <person name="Alioto T."/>
            <person name="Alioto T."/>
            <person name="Gomez Garrido J."/>
        </authorList>
    </citation>
    <scope>NUCLEOTIDE SEQUENCE</scope>
</reference>
<dbReference type="Proteomes" id="UP001162480">
    <property type="component" value="Chromosome 4"/>
</dbReference>
<keyword evidence="3" id="KW-1185">Reference proteome</keyword>
<gene>
    <name evidence="2" type="ORF">OCTVUL_1B021254</name>
</gene>
<name>A0AA36ATY1_OCTVU</name>
<dbReference type="EMBL" id="OX597817">
    <property type="protein sequence ID" value="CAI9720797.1"/>
    <property type="molecule type" value="Genomic_DNA"/>
</dbReference>
<protein>
    <recommendedName>
        <fullName evidence="4">Secreted protein</fullName>
    </recommendedName>
</protein>
<feature type="signal peptide" evidence="1">
    <location>
        <begin position="1"/>
        <end position="19"/>
    </location>
</feature>
<evidence type="ECO:0000313" key="3">
    <source>
        <dbReference type="Proteomes" id="UP001162480"/>
    </source>
</evidence>
<organism evidence="2 3">
    <name type="scientific">Octopus vulgaris</name>
    <name type="common">Common octopus</name>
    <dbReference type="NCBI Taxonomy" id="6645"/>
    <lineage>
        <taxon>Eukaryota</taxon>
        <taxon>Metazoa</taxon>
        <taxon>Spiralia</taxon>
        <taxon>Lophotrochozoa</taxon>
        <taxon>Mollusca</taxon>
        <taxon>Cephalopoda</taxon>
        <taxon>Coleoidea</taxon>
        <taxon>Octopodiformes</taxon>
        <taxon>Octopoda</taxon>
        <taxon>Incirrata</taxon>
        <taxon>Octopodidae</taxon>
        <taxon>Octopus</taxon>
    </lineage>
</organism>